<accession>A0A7Y9J680</accession>
<feature type="compositionally biased region" description="Polar residues" evidence="1">
    <location>
        <begin position="24"/>
        <end position="49"/>
    </location>
</feature>
<evidence type="ECO:0000313" key="3">
    <source>
        <dbReference type="Proteomes" id="UP000535890"/>
    </source>
</evidence>
<feature type="compositionally biased region" description="Basic and acidic residues" evidence="1">
    <location>
        <begin position="124"/>
        <end position="135"/>
    </location>
</feature>
<keyword evidence="3" id="KW-1185">Reference proteome</keyword>
<proteinExistence type="predicted"/>
<dbReference type="AlphaFoldDB" id="A0A7Y9J680"/>
<protein>
    <submittedName>
        <fullName evidence="2">Uncharacterized protein</fullName>
    </submittedName>
</protein>
<organism evidence="2 3">
    <name type="scientific">Actinomycetospora corticicola</name>
    <dbReference type="NCBI Taxonomy" id="663602"/>
    <lineage>
        <taxon>Bacteria</taxon>
        <taxon>Bacillati</taxon>
        <taxon>Actinomycetota</taxon>
        <taxon>Actinomycetes</taxon>
        <taxon>Pseudonocardiales</taxon>
        <taxon>Pseudonocardiaceae</taxon>
        <taxon>Actinomycetospora</taxon>
    </lineage>
</organism>
<evidence type="ECO:0000313" key="2">
    <source>
        <dbReference type="EMBL" id="NYD36997.1"/>
    </source>
</evidence>
<comment type="caution">
    <text evidence="2">The sequence shown here is derived from an EMBL/GenBank/DDBJ whole genome shotgun (WGS) entry which is preliminary data.</text>
</comment>
<dbReference type="Proteomes" id="UP000535890">
    <property type="component" value="Unassembled WGS sequence"/>
</dbReference>
<sequence>MVEPSNAWDRAQEAIARAQQRNATVVTPDSAQSPFDASATQMIPQSALRSSDDAVTQRHTRPSPGALHHQDGRHRQPPGWTPREPETTPVEMSDPVSLRPVPAEAPTVRTSATRPPTAPFPAQDRPRGDQPRPDDSPTTPPVGVKLPFWKRLFRR</sequence>
<dbReference type="RefSeq" id="WP_179794590.1">
    <property type="nucleotide sequence ID" value="NZ_BAABHP010000014.1"/>
</dbReference>
<dbReference type="EMBL" id="JACCBN010000001">
    <property type="protein sequence ID" value="NYD36997.1"/>
    <property type="molecule type" value="Genomic_DNA"/>
</dbReference>
<evidence type="ECO:0000256" key="1">
    <source>
        <dbReference type="SAM" id="MobiDB-lite"/>
    </source>
</evidence>
<gene>
    <name evidence="2" type="ORF">BJ983_003099</name>
</gene>
<name>A0A7Y9J680_9PSEU</name>
<reference evidence="2 3" key="1">
    <citation type="submission" date="2020-07" db="EMBL/GenBank/DDBJ databases">
        <title>Sequencing the genomes of 1000 actinobacteria strains.</title>
        <authorList>
            <person name="Klenk H.-P."/>
        </authorList>
    </citation>
    <scope>NUCLEOTIDE SEQUENCE [LARGE SCALE GENOMIC DNA]</scope>
    <source>
        <strain evidence="2 3">DSM 45772</strain>
    </source>
</reference>
<feature type="region of interest" description="Disordered" evidence="1">
    <location>
        <begin position="19"/>
        <end position="155"/>
    </location>
</feature>